<feature type="domain" description="Amidohydrolase 3" evidence="1">
    <location>
        <begin position="50"/>
        <end position="274"/>
    </location>
</feature>
<keyword evidence="3" id="KW-1185">Reference proteome</keyword>
<name>A0ABV9EYZ7_9SPHN</name>
<dbReference type="PANTHER" id="PTHR11647:SF1">
    <property type="entry name" value="COLLAPSIN RESPONSE MEDIATOR PROTEIN"/>
    <property type="match status" value="1"/>
</dbReference>
<dbReference type="Proteomes" id="UP001595957">
    <property type="component" value="Unassembled WGS sequence"/>
</dbReference>
<dbReference type="RefSeq" id="WP_380802449.1">
    <property type="nucleotide sequence ID" value="NZ_JBHSFZ010000004.1"/>
</dbReference>
<dbReference type="SUPFAM" id="SSF51338">
    <property type="entry name" value="Composite domain of metallo-dependent hydrolases"/>
    <property type="match status" value="1"/>
</dbReference>
<evidence type="ECO:0000259" key="1">
    <source>
        <dbReference type="Pfam" id="PF07969"/>
    </source>
</evidence>
<dbReference type="SUPFAM" id="SSF51556">
    <property type="entry name" value="Metallo-dependent hydrolases"/>
    <property type="match status" value="1"/>
</dbReference>
<proteinExistence type="predicted"/>
<dbReference type="PANTHER" id="PTHR11647">
    <property type="entry name" value="HYDRANTOINASE/DIHYDROPYRIMIDINASE FAMILY MEMBER"/>
    <property type="match status" value="1"/>
</dbReference>
<gene>
    <name evidence="2" type="ORF">ACFO3E_03170</name>
</gene>
<organism evidence="2 3">
    <name type="scientific">Sphingobium tyrosinilyticum</name>
    <dbReference type="NCBI Taxonomy" id="2715436"/>
    <lineage>
        <taxon>Bacteria</taxon>
        <taxon>Pseudomonadati</taxon>
        <taxon>Pseudomonadota</taxon>
        <taxon>Alphaproteobacteria</taxon>
        <taxon>Sphingomonadales</taxon>
        <taxon>Sphingomonadaceae</taxon>
        <taxon>Sphingobium</taxon>
    </lineage>
</organism>
<sequence length="581" mass="63044">MTEQIFDLIITGGLVIDGTGLPRRRVDIGVKDGRVAAFGHLKGAASRRQIDASGMIVAPGIVDPHTHYDPQITFDPYATMSCFHGVTTVLAGNCGFSAAPVRSGDREFLTDIFASVEDMNPIALSGVPWDNFETFPEYLASLEGNLGVNFACYVGHSNVRRWVMGEGAYDRDATVEEVAAMQAVVDEAIKAGAAGLSSSAAPTHLDIKGRPVPSRRASREELLALCAVAGKARPGTICYLPASAIGGMTQEDYDLLLEMGAASGLPIIIQGIGGRSKVDVPTAGWEAASRFLDEATARGTPVYSLLMSRPFDRTVEIGPNNVHYKACFAFNELLNLPEDERRAALHDTLWRDRVRHAVENCNRDPAKGTTLPAPQWRDVYVVQVAEERNRSVERKSIAALAEEWRVAPMDAMLDLALDEDLRTSFRWRTESPEWAAAVDVAQGHPNMIVGVSDGGAHLHKDDGADWSSYFLRSWVLDRRRWTLEEGIRQITQVPACMLGFADRGTLRVGGWADIMIFDPETIGPWRKEFIHDLPGGIGRWKALGTGIKATIVNGEPIVLNGELTGAMPGHVVAPGAALDPA</sequence>
<protein>
    <submittedName>
        <fullName evidence="2">Amidohydrolase family protein</fullName>
    </submittedName>
</protein>
<dbReference type="InterPro" id="IPR011059">
    <property type="entry name" value="Metal-dep_hydrolase_composite"/>
</dbReference>
<accession>A0ABV9EYZ7</accession>
<dbReference type="EMBL" id="JBHSFZ010000004">
    <property type="protein sequence ID" value="MFC4593199.1"/>
    <property type="molecule type" value="Genomic_DNA"/>
</dbReference>
<dbReference type="InterPro" id="IPR032466">
    <property type="entry name" value="Metal_Hydrolase"/>
</dbReference>
<reference evidence="3" key="1">
    <citation type="journal article" date="2019" name="Int. J. Syst. Evol. Microbiol.">
        <title>The Global Catalogue of Microorganisms (GCM) 10K type strain sequencing project: providing services to taxonomists for standard genome sequencing and annotation.</title>
        <authorList>
            <consortium name="The Broad Institute Genomics Platform"/>
            <consortium name="The Broad Institute Genome Sequencing Center for Infectious Disease"/>
            <person name="Wu L."/>
            <person name="Ma J."/>
        </authorList>
    </citation>
    <scope>NUCLEOTIDE SEQUENCE [LARGE SCALE GENOMIC DNA]</scope>
    <source>
        <strain evidence="3">NBRC 103632</strain>
    </source>
</reference>
<evidence type="ECO:0000313" key="3">
    <source>
        <dbReference type="Proteomes" id="UP001595957"/>
    </source>
</evidence>
<dbReference type="InterPro" id="IPR013108">
    <property type="entry name" value="Amidohydro_3"/>
</dbReference>
<comment type="caution">
    <text evidence="2">The sequence shown here is derived from an EMBL/GenBank/DDBJ whole genome shotgun (WGS) entry which is preliminary data.</text>
</comment>
<dbReference type="Pfam" id="PF07969">
    <property type="entry name" value="Amidohydro_3"/>
    <property type="match status" value="2"/>
</dbReference>
<dbReference type="InterPro" id="IPR050378">
    <property type="entry name" value="Metallo-dep_Hydrolases_sf"/>
</dbReference>
<evidence type="ECO:0000313" key="2">
    <source>
        <dbReference type="EMBL" id="MFC4593199.1"/>
    </source>
</evidence>
<dbReference type="Gene3D" id="3.20.20.140">
    <property type="entry name" value="Metal-dependent hydrolases"/>
    <property type="match status" value="2"/>
</dbReference>
<feature type="domain" description="Amidohydrolase 3" evidence="1">
    <location>
        <begin position="474"/>
        <end position="557"/>
    </location>
</feature>